<reference evidence="4 5" key="1">
    <citation type="submission" date="2019-06" db="EMBL/GenBank/DDBJ databases">
        <authorList>
            <person name="Rodrigo-Torres L."/>
            <person name="Arahal R. D."/>
            <person name="Lucena T."/>
        </authorList>
    </citation>
    <scope>NUCLEOTIDE SEQUENCE [LARGE SCALE GENOMIC DNA]</scope>
    <source>
        <strain evidence="4 5">SB0023/3</strain>
    </source>
</reference>
<sequence length="117" mass="12392">MRPPAEPPFDPDAIPTGVTLARGGRVLRLAWGDGTAASLDAEALRLGCRCAWCTRDRIQGRFPSAFEAVAVTTVAPMGGYALHLGFSDGHARGIYPFVSLRDLARDAAEAERAPQAA</sequence>
<dbReference type="EMBL" id="CABFPH010000017">
    <property type="protein sequence ID" value="VUD71116.1"/>
    <property type="molecule type" value="Genomic_DNA"/>
</dbReference>
<dbReference type="Gene3D" id="3.30.2020.30">
    <property type="match status" value="1"/>
</dbReference>
<feature type="domain" description="Gamma-butyrobetaine hydroxylase-like N-terminal" evidence="3">
    <location>
        <begin position="19"/>
        <end position="101"/>
    </location>
</feature>
<dbReference type="RefSeq" id="WP_142582589.1">
    <property type="nucleotide sequence ID" value="NZ_CABFPH010000017.1"/>
</dbReference>
<name>A0A509EA13_9HYPH</name>
<dbReference type="Pfam" id="PF06155">
    <property type="entry name" value="GBBH-like_N"/>
    <property type="match status" value="1"/>
</dbReference>
<keyword evidence="1" id="KW-0479">Metal-binding</keyword>
<evidence type="ECO:0000256" key="1">
    <source>
        <dbReference type="ARBA" id="ARBA00022723"/>
    </source>
</evidence>
<proteinExistence type="predicted"/>
<protein>
    <recommendedName>
        <fullName evidence="3">Gamma-butyrobetaine hydroxylase-like N-terminal domain-containing protein</fullName>
    </recommendedName>
</protein>
<keyword evidence="2" id="KW-0408">Iron</keyword>
<gene>
    <name evidence="4" type="ORF">MET9862_01690</name>
</gene>
<evidence type="ECO:0000256" key="2">
    <source>
        <dbReference type="ARBA" id="ARBA00023004"/>
    </source>
</evidence>
<keyword evidence="5" id="KW-1185">Reference proteome</keyword>
<dbReference type="AlphaFoldDB" id="A0A509EA13"/>
<dbReference type="GO" id="GO:0046872">
    <property type="term" value="F:metal ion binding"/>
    <property type="evidence" value="ECO:0007669"/>
    <property type="project" value="UniProtKB-KW"/>
</dbReference>
<evidence type="ECO:0000313" key="4">
    <source>
        <dbReference type="EMBL" id="VUD71116.1"/>
    </source>
</evidence>
<evidence type="ECO:0000313" key="5">
    <source>
        <dbReference type="Proteomes" id="UP000410984"/>
    </source>
</evidence>
<dbReference type="InterPro" id="IPR010376">
    <property type="entry name" value="GBBH-like_N"/>
</dbReference>
<dbReference type="OrthoDB" id="9794178at2"/>
<dbReference type="PANTHER" id="PTHR35303">
    <property type="entry name" value="OS02G0197800 PROTEIN"/>
    <property type="match status" value="1"/>
</dbReference>
<dbReference type="InterPro" id="IPR038492">
    <property type="entry name" value="GBBH-like_N_sf"/>
</dbReference>
<organism evidence="4 5">
    <name type="scientific">Methylobacterium symbioticum</name>
    <dbReference type="NCBI Taxonomy" id="2584084"/>
    <lineage>
        <taxon>Bacteria</taxon>
        <taxon>Pseudomonadati</taxon>
        <taxon>Pseudomonadota</taxon>
        <taxon>Alphaproteobacteria</taxon>
        <taxon>Hyphomicrobiales</taxon>
        <taxon>Methylobacteriaceae</taxon>
        <taxon>Methylobacterium</taxon>
    </lineage>
</organism>
<dbReference type="Proteomes" id="UP000410984">
    <property type="component" value="Unassembled WGS sequence"/>
</dbReference>
<accession>A0A509EA13</accession>
<evidence type="ECO:0000259" key="3">
    <source>
        <dbReference type="Pfam" id="PF06155"/>
    </source>
</evidence>